<protein>
    <submittedName>
        <fullName evidence="3">Type II toxin-antitoxin system RelE/ParE family toxin</fullName>
    </submittedName>
</protein>
<dbReference type="EMBL" id="CP028843">
    <property type="protein sequence ID" value="AWB19525.1"/>
    <property type="molecule type" value="Genomic_DNA"/>
</dbReference>
<dbReference type="AlphaFoldDB" id="A0A2R4WD88"/>
<organism evidence="3 4">
    <name type="scientific">Methylobacterium currus</name>
    <dbReference type="NCBI Taxonomy" id="2051553"/>
    <lineage>
        <taxon>Bacteria</taxon>
        <taxon>Pseudomonadati</taxon>
        <taxon>Pseudomonadota</taxon>
        <taxon>Alphaproteobacteria</taxon>
        <taxon>Hyphomicrobiales</taxon>
        <taxon>Methylobacteriaceae</taxon>
        <taxon>Methylobacterium</taxon>
    </lineage>
</organism>
<keyword evidence="1" id="KW-1277">Toxin-antitoxin system</keyword>
<dbReference type="InterPro" id="IPR035093">
    <property type="entry name" value="RelE/ParE_toxin_dom_sf"/>
</dbReference>
<reference evidence="3 4" key="1">
    <citation type="submission" date="2018-04" db="EMBL/GenBank/DDBJ databases">
        <title>Methylobacterium sp. PR1016A genome.</title>
        <authorList>
            <person name="Park W."/>
        </authorList>
    </citation>
    <scope>NUCLEOTIDE SEQUENCE [LARGE SCALE GENOMIC DNA]</scope>
    <source>
        <strain evidence="3 4">PR1016A</strain>
    </source>
</reference>
<feature type="region of interest" description="Disordered" evidence="2">
    <location>
        <begin position="1"/>
        <end position="30"/>
    </location>
</feature>
<evidence type="ECO:0000313" key="4">
    <source>
        <dbReference type="Proteomes" id="UP000244755"/>
    </source>
</evidence>
<accession>A0A2R4WD88</accession>
<sequence>MARRRGGRQLSAGRDRIRRGGRTLQDPGQRRVKRVVISAPAAQNLRDIGDYIATDSPARARRFVAAPKERRLRLALHPFRGKPARDTGLDVRMLIAGNDLILYRVQAGIVMIDRIIHGSRDIAGHDDDL</sequence>
<dbReference type="OrthoDB" id="8369899at2"/>
<evidence type="ECO:0000256" key="2">
    <source>
        <dbReference type="SAM" id="MobiDB-lite"/>
    </source>
</evidence>
<dbReference type="Pfam" id="PF05016">
    <property type="entry name" value="ParE_toxin"/>
    <property type="match status" value="1"/>
</dbReference>
<evidence type="ECO:0000256" key="1">
    <source>
        <dbReference type="ARBA" id="ARBA00022649"/>
    </source>
</evidence>
<proteinExistence type="predicted"/>
<keyword evidence="4" id="KW-1185">Reference proteome</keyword>
<name>A0A2R4WD88_9HYPH</name>
<dbReference type="InterPro" id="IPR007712">
    <property type="entry name" value="RelE/ParE_toxin"/>
</dbReference>
<dbReference type="Gene3D" id="3.30.2310.20">
    <property type="entry name" value="RelE-like"/>
    <property type="match status" value="1"/>
</dbReference>
<evidence type="ECO:0000313" key="3">
    <source>
        <dbReference type="EMBL" id="AWB19525.1"/>
    </source>
</evidence>
<dbReference type="KEGG" id="mee:DA075_00020"/>
<dbReference type="Proteomes" id="UP000244755">
    <property type="component" value="Chromosome 1"/>
</dbReference>
<gene>
    <name evidence="3" type="ORF">DA075_00020</name>
</gene>